<dbReference type="EMBL" id="CP060634">
    <property type="protein sequence ID" value="QNM06432.1"/>
    <property type="molecule type" value="Genomic_DNA"/>
</dbReference>
<dbReference type="RefSeq" id="WP_249303875.1">
    <property type="nucleotide sequence ID" value="NZ_CP060634.1"/>
</dbReference>
<evidence type="ECO:0000313" key="4">
    <source>
        <dbReference type="EMBL" id="QNM06432.1"/>
    </source>
</evidence>
<evidence type="ECO:0000259" key="3">
    <source>
        <dbReference type="Pfam" id="PF17651"/>
    </source>
</evidence>
<organism evidence="4 5">
    <name type="scientific">Qiania dongpingensis</name>
    <dbReference type="NCBI Taxonomy" id="2763669"/>
    <lineage>
        <taxon>Bacteria</taxon>
        <taxon>Bacillati</taxon>
        <taxon>Bacillota</taxon>
        <taxon>Clostridia</taxon>
        <taxon>Lachnospirales</taxon>
        <taxon>Lachnospiraceae</taxon>
        <taxon>Qiania</taxon>
    </lineage>
</organism>
<gene>
    <name evidence="4" type="ORF">H9Q78_04675</name>
</gene>
<dbReference type="InterPro" id="IPR027980">
    <property type="entry name" value="RACo_C"/>
</dbReference>
<dbReference type="Pfam" id="PF17651">
    <property type="entry name" value="Raco_middle"/>
    <property type="match status" value="1"/>
</dbReference>
<keyword evidence="5" id="KW-1185">Reference proteome</keyword>
<accession>A0A7G9G6K0</accession>
<proteinExistence type="predicted"/>
<sequence>MKHIATPICGISGVYPACKYGRSLSQKLYLELTPPSASDTMGDADRLQNALDALSLKDRSPFSEQARPFFSLPYPVLVRDYPSFRQKDWKITVTLVFTGRNWEITSIEAGDTTNFHYGLAADLGSTTVAMALMNLNTGEILAEESCFNRQISFGEDILNRIFYTRSNPEHRKELQQAAVDSLVFLMEELEKKSGISVSECPVMVIGGNTTMIHFLLNIDAFPVFMSPFAPVFNQTGFLPGRELTLPFSGLIYCLPSSANYLGGDIISGILAAGMAEDSHISLYIDIGTNGEMVIGSSEFLVAGAGAAGPALEGGISRFGMRADTGAIDSVRITDGTLVVTVIGNGPAKGICGSGIVDLLAQLLLNGWMNLQGNLLMGSSDRIVLKDEEAAVVYAWGKDSETGEDLYFSQKDIDSFLDTKAAASTMVSCLLEETGISTEDIERIYTAGSFGRYLDLESAITIGLYPDLPRERFSCVGNGSLKGACSLLADRRLMNQISHILPNIHYIQFGMAEDFVTKMRAARFFPHTDLDCYPTVKRELQKRHILPAE</sequence>
<protein>
    <submittedName>
        <fullName evidence="4">DUF4445 domain-containing protein</fullName>
    </submittedName>
</protein>
<feature type="domain" description="RACo C-terminal" evidence="1">
    <location>
        <begin position="280"/>
        <end position="536"/>
    </location>
</feature>
<dbReference type="Gene3D" id="3.30.420.480">
    <property type="entry name" value="Domain of unknown function (DUF4445)"/>
    <property type="match status" value="1"/>
</dbReference>
<dbReference type="PANTHER" id="PTHR42895">
    <property type="entry name" value="IRON-SULFUR CLUSTER-BINDING PROTEIN-RELATED"/>
    <property type="match status" value="1"/>
</dbReference>
<dbReference type="Pfam" id="PF14574">
    <property type="entry name" value="RACo_C_ter"/>
    <property type="match status" value="1"/>
</dbReference>
<dbReference type="Proteomes" id="UP000515823">
    <property type="component" value="Chromosome"/>
</dbReference>
<reference evidence="4 5" key="1">
    <citation type="submission" date="2020-08" db="EMBL/GenBank/DDBJ databases">
        <authorList>
            <person name="Liu C."/>
            <person name="Sun Q."/>
        </authorList>
    </citation>
    <scope>NUCLEOTIDE SEQUENCE [LARGE SCALE GENOMIC DNA]</scope>
    <source>
        <strain evidence="4 5">NSJ-38</strain>
    </source>
</reference>
<evidence type="ECO:0000259" key="2">
    <source>
        <dbReference type="Pfam" id="PF17650"/>
    </source>
</evidence>
<dbReference type="InterPro" id="IPR040506">
    <property type="entry name" value="RACo_linker"/>
</dbReference>
<dbReference type="InterPro" id="IPR042259">
    <property type="entry name" value="Raco-like_middle_sf"/>
</dbReference>
<feature type="domain" description="RACo linker region" evidence="2">
    <location>
        <begin position="25"/>
        <end position="113"/>
    </location>
</feature>
<dbReference type="KEGG" id="qdo:H9Q78_04675"/>
<evidence type="ECO:0000313" key="5">
    <source>
        <dbReference type="Proteomes" id="UP000515823"/>
    </source>
</evidence>
<dbReference type="InterPro" id="IPR052911">
    <property type="entry name" value="Corrinoid_activation_enz"/>
</dbReference>
<feature type="domain" description="RACo-like middle region" evidence="3">
    <location>
        <begin position="117"/>
        <end position="276"/>
    </location>
</feature>
<dbReference type="AlphaFoldDB" id="A0A7G9G6K0"/>
<dbReference type="Pfam" id="PF17650">
    <property type="entry name" value="RACo_linker"/>
    <property type="match status" value="1"/>
</dbReference>
<dbReference type="Gene3D" id="3.10.20.880">
    <property type="match status" value="1"/>
</dbReference>
<name>A0A7G9G6K0_9FIRM</name>
<evidence type="ECO:0000259" key="1">
    <source>
        <dbReference type="Pfam" id="PF14574"/>
    </source>
</evidence>
<dbReference type="InterPro" id="IPR041414">
    <property type="entry name" value="Raco-like_middle"/>
</dbReference>
<dbReference type="PANTHER" id="PTHR42895:SF1">
    <property type="entry name" value="IRON-SULFUR CLUSTER PROTEIN"/>
    <property type="match status" value="1"/>
</dbReference>